<feature type="chain" id="PRO_5038620564" description="nitrite reductase (cytochrome; ammonia-forming)" evidence="12">
    <location>
        <begin position="21"/>
        <end position="475"/>
    </location>
</feature>
<keyword evidence="5" id="KW-0479">Metal-binding</keyword>
<dbReference type="GO" id="GO:0030288">
    <property type="term" value="C:outer membrane-bounded periplasmic space"/>
    <property type="evidence" value="ECO:0007669"/>
    <property type="project" value="TreeGrafter"/>
</dbReference>
<keyword evidence="14" id="KW-1185">Reference proteome</keyword>
<keyword evidence="4" id="KW-0349">Heme</keyword>
<evidence type="ECO:0000256" key="11">
    <source>
        <dbReference type="SAM" id="Coils"/>
    </source>
</evidence>
<keyword evidence="7" id="KW-0106">Calcium</keyword>
<dbReference type="PIRSF" id="PIRSF000243">
    <property type="entry name" value="Cyt_c552"/>
    <property type="match status" value="1"/>
</dbReference>
<dbReference type="EC" id="1.7.2.2" evidence="3"/>
<dbReference type="RefSeq" id="WP_071313387.1">
    <property type="nucleotide sequence ID" value="NZ_MLQQ01000021.1"/>
</dbReference>
<evidence type="ECO:0000256" key="2">
    <source>
        <dbReference type="ARBA" id="ARBA00009288"/>
    </source>
</evidence>
<dbReference type="PANTHER" id="PTHR30633:SF0">
    <property type="entry name" value="CYTOCHROME C-552"/>
    <property type="match status" value="1"/>
</dbReference>
<evidence type="ECO:0000313" key="14">
    <source>
        <dbReference type="Proteomes" id="UP000180098"/>
    </source>
</evidence>
<dbReference type="Proteomes" id="UP000180098">
    <property type="component" value="Unassembled WGS sequence"/>
</dbReference>
<dbReference type="OrthoDB" id="9780421at2"/>
<protein>
    <recommendedName>
        <fullName evidence="3">nitrite reductase (cytochrome; ammonia-forming)</fullName>
        <ecNumber evidence="3">1.7.2.2</ecNumber>
    </recommendedName>
</protein>
<dbReference type="AlphaFoldDB" id="A0A1S2LIF5"/>
<dbReference type="CDD" id="cd00548">
    <property type="entry name" value="NrfA-like"/>
    <property type="match status" value="1"/>
</dbReference>
<dbReference type="Gene3D" id="1.20.140.10">
    <property type="entry name" value="Butyryl-CoA Dehydrogenase, subunit A, domain 3"/>
    <property type="match status" value="1"/>
</dbReference>
<organism evidence="13 14">
    <name type="scientific">Anaerobacillus arseniciselenatis</name>
    <dbReference type="NCBI Taxonomy" id="85682"/>
    <lineage>
        <taxon>Bacteria</taxon>
        <taxon>Bacillati</taxon>
        <taxon>Bacillota</taxon>
        <taxon>Bacilli</taxon>
        <taxon>Bacillales</taxon>
        <taxon>Bacillaceae</taxon>
        <taxon>Anaerobacillus</taxon>
    </lineage>
</organism>
<evidence type="ECO:0000256" key="6">
    <source>
        <dbReference type="ARBA" id="ARBA00022729"/>
    </source>
</evidence>
<keyword evidence="6 12" id="KW-0732">Signal</keyword>
<dbReference type="Pfam" id="PF02335">
    <property type="entry name" value="Cytochrom_C552"/>
    <property type="match status" value="1"/>
</dbReference>
<dbReference type="InterPro" id="IPR003321">
    <property type="entry name" value="Cyt_c552"/>
</dbReference>
<evidence type="ECO:0000256" key="7">
    <source>
        <dbReference type="ARBA" id="ARBA00022837"/>
    </source>
</evidence>
<keyword evidence="9" id="KW-0408">Iron</keyword>
<dbReference type="GO" id="GO:0046872">
    <property type="term" value="F:metal ion binding"/>
    <property type="evidence" value="ECO:0007669"/>
    <property type="project" value="UniProtKB-KW"/>
</dbReference>
<keyword evidence="8" id="KW-0560">Oxidoreductase</keyword>
<comment type="caution">
    <text evidence="13">The sequence shown here is derived from an EMBL/GenBank/DDBJ whole genome shotgun (WGS) entry which is preliminary data.</text>
</comment>
<evidence type="ECO:0000256" key="8">
    <source>
        <dbReference type="ARBA" id="ARBA00023002"/>
    </source>
</evidence>
<comment type="similarity">
    <text evidence="2">Belongs to the cytochrome c-552 family.</text>
</comment>
<comment type="subcellular location">
    <subcellularLocation>
        <location evidence="1">Cell envelope</location>
    </subcellularLocation>
</comment>
<accession>A0A1S2LIF5</accession>
<keyword evidence="11" id="KW-0175">Coiled coil</keyword>
<dbReference type="GO" id="GO:0020037">
    <property type="term" value="F:heme binding"/>
    <property type="evidence" value="ECO:0007669"/>
    <property type="project" value="TreeGrafter"/>
</dbReference>
<feature type="coiled-coil region" evidence="11">
    <location>
        <begin position="425"/>
        <end position="452"/>
    </location>
</feature>
<proteinExistence type="inferred from homology"/>
<sequence length="475" mass="54127">MKKIQLFILALALFILPACLSPEDLTVDETEPLTDLSPDEYVNTAFKDAFPIHYESYLRNMGNGRPPVSKFIPDYEPYLPILFAGFPFEQEYNTTRGHPYAVEDVLSIARIGDRSIGSCMTCKSSTVTPLLKEFGDDYWSANFRGDIVPRMEELAAVGASEELGEFGHVSIGCSDCHDPVTMELRITRPSLTHALARQGIDVTEATRNEMRTYVCAQCHVEYYFEPELEKVRFPWDYGTKPEEMLHYFETTAIEEGFDYDYIHAVSGAPILKAQHPEYEMWSYGSHGRAEVSCADCHMPFERRDDRRKISSHFWASPLENIETSCRTCHSDKTERYLIDRVGDIQERHLEAVHEAQDLTVEAHYFVNRMITAGAPDDKIEQAQQYVREGQWYTDIIAAENSDGFHNPQGSMDTLRMASDASNNAIKLAIEELSNLNVDLGELRTEIENVKEAVLNEEDPFEKHTHATNNFFPAQN</sequence>
<evidence type="ECO:0000256" key="3">
    <source>
        <dbReference type="ARBA" id="ARBA00011887"/>
    </source>
</evidence>
<dbReference type="EMBL" id="MLQQ01000021">
    <property type="protein sequence ID" value="OIJ12308.1"/>
    <property type="molecule type" value="Genomic_DNA"/>
</dbReference>
<dbReference type="GO" id="GO:0019645">
    <property type="term" value="P:anaerobic electron transport chain"/>
    <property type="evidence" value="ECO:0007669"/>
    <property type="project" value="TreeGrafter"/>
</dbReference>
<evidence type="ECO:0000256" key="12">
    <source>
        <dbReference type="SAM" id="SignalP"/>
    </source>
</evidence>
<evidence type="ECO:0000256" key="4">
    <source>
        <dbReference type="ARBA" id="ARBA00022617"/>
    </source>
</evidence>
<evidence type="ECO:0000313" key="13">
    <source>
        <dbReference type="EMBL" id="OIJ12308.1"/>
    </source>
</evidence>
<evidence type="ECO:0000256" key="9">
    <source>
        <dbReference type="ARBA" id="ARBA00023004"/>
    </source>
</evidence>
<evidence type="ECO:0000256" key="5">
    <source>
        <dbReference type="ARBA" id="ARBA00022723"/>
    </source>
</evidence>
<dbReference type="InterPro" id="IPR036280">
    <property type="entry name" value="Multihaem_cyt_sf"/>
</dbReference>
<evidence type="ECO:0000256" key="1">
    <source>
        <dbReference type="ARBA" id="ARBA00004196"/>
    </source>
</evidence>
<feature type="signal peptide" evidence="12">
    <location>
        <begin position="1"/>
        <end position="20"/>
    </location>
</feature>
<dbReference type="PANTHER" id="PTHR30633">
    <property type="entry name" value="CYTOCHROME C-552 RESPIRATORY NITRITE REDUCTASE"/>
    <property type="match status" value="1"/>
</dbReference>
<gene>
    <name evidence="13" type="ORF">BKP35_10920</name>
</gene>
<dbReference type="Gene3D" id="1.10.1130.10">
    <property type="entry name" value="Flavocytochrome C3, Chain A"/>
    <property type="match status" value="1"/>
</dbReference>
<dbReference type="SUPFAM" id="SSF48695">
    <property type="entry name" value="Multiheme cytochromes"/>
    <property type="match status" value="1"/>
</dbReference>
<name>A0A1S2LIF5_9BACI</name>
<reference evidence="13 14" key="1">
    <citation type="submission" date="2016-10" db="EMBL/GenBank/DDBJ databases">
        <title>Draft genome sequences of four alkaliphilic bacteria belonging to the Anaerobacillus genus.</title>
        <authorList>
            <person name="Bassil N.M."/>
            <person name="Lloyd J.R."/>
        </authorList>
    </citation>
    <scope>NUCLEOTIDE SEQUENCE [LARGE SCALE GENOMIC DNA]</scope>
    <source>
        <strain evidence="13 14">DSM 15340</strain>
    </source>
</reference>
<dbReference type="GO" id="GO:0042279">
    <property type="term" value="F:nitrite reductase (cytochrome, ammonia-forming) activity"/>
    <property type="evidence" value="ECO:0007669"/>
    <property type="project" value="UniProtKB-EC"/>
</dbReference>
<comment type="catalytic activity">
    <reaction evidence="10">
        <text>6 Fe(III)-[cytochrome c] + NH4(+) + 2 H2O = 6 Fe(II)-[cytochrome c] + nitrite + 8 H(+)</text>
        <dbReference type="Rhea" id="RHEA:13089"/>
        <dbReference type="Rhea" id="RHEA-COMP:10350"/>
        <dbReference type="Rhea" id="RHEA-COMP:14399"/>
        <dbReference type="ChEBI" id="CHEBI:15377"/>
        <dbReference type="ChEBI" id="CHEBI:15378"/>
        <dbReference type="ChEBI" id="CHEBI:16301"/>
        <dbReference type="ChEBI" id="CHEBI:28938"/>
        <dbReference type="ChEBI" id="CHEBI:29033"/>
        <dbReference type="ChEBI" id="CHEBI:29034"/>
        <dbReference type="EC" id="1.7.2.2"/>
    </reaction>
</comment>
<evidence type="ECO:0000256" key="10">
    <source>
        <dbReference type="ARBA" id="ARBA00049131"/>
    </source>
</evidence>